<dbReference type="STRING" id="1077348.A0A2G8S1B6"/>
<feature type="region of interest" description="Disordered" evidence="1">
    <location>
        <begin position="132"/>
        <end position="155"/>
    </location>
</feature>
<dbReference type="EMBL" id="AYKW01000034">
    <property type="protein sequence ID" value="PIL27563.1"/>
    <property type="molecule type" value="Genomic_DNA"/>
</dbReference>
<protein>
    <submittedName>
        <fullName evidence="2">Uncharacterized protein</fullName>
    </submittedName>
</protein>
<organism evidence="2 3">
    <name type="scientific">Ganoderma sinense ZZ0214-1</name>
    <dbReference type="NCBI Taxonomy" id="1077348"/>
    <lineage>
        <taxon>Eukaryota</taxon>
        <taxon>Fungi</taxon>
        <taxon>Dikarya</taxon>
        <taxon>Basidiomycota</taxon>
        <taxon>Agaricomycotina</taxon>
        <taxon>Agaricomycetes</taxon>
        <taxon>Polyporales</taxon>
        <taxon>Polyporaceae</taxon>
        <taxon>Ganoderma</taxon>
    </lineage>
</organism>
<reference evidence="2 3" key="1">
    <citation type="journal article" date="2015" name="Sci. Rep.">
        <title>Chromosome-level genome map provides insights into diverse defense mechanisms in the medicinal fungus Ganoderma sinense.</title>
        <authorList>
            <person name="Zhu Y."/>
            <person name="Xu J."/>
            <person name="Sun C."/>
            <person name="Zhou S."/>
            <person name="Xu H."/>
            <person name="Nelson D.R."/>
            <person name="Qian J."/>
            <person name="Song J."/>
            <person name="Luo H."/>
            <person name="Xiang L."/>
            <person name="Li Y."/>
            <person name="Xu Z."/>
            <person name="Ji A."/>
            <person name="Wang L."/>
            <person name="Lu S."/>
            <person name="Hayward A."/>
            <person name="Sun W."/>
            <person name="Li X."/>
            <person name="Schwartz D.C."/>
            <person name="Wang Y."/>
            <person name="Chen S."/>
        </authorList>
    </citation>
    <scope>NUCLEOTIDE SEQUENCE [LARGE SCALE GENOMIC DNA]</scope>
    <source>
        <strain evidence="2 3">ZZ0214-1</strain>
    </source>
</reference>
<dbReference type="AlphaFoldDB" id="A0A2G8S1B6"/>
<proteinExistence type="predicted"/>
<accession>A0A2G8S1B6</accession>
<evidence type="ECO:0000313" key="2">
    <source>
        <dbReference type="EMBL" id="PIL27563.1"/>
    </source>
</evidence>
<name>A0A2G8S1B6_9APHY</name>
<evidence type="ECO:0000313" key="3">
    <source>
        <dbReference type="Proteomes" id="UP000230002"/>
    </source>
</evidence>
<evidence type="ECO:0000256" key="1">
    <source>
        <dbReference type="SAM" id="MobiDB-lite"/>
    </source>
</evidence>
<comment type="caution">
    <text evidence="2">The sequence shown here is derived from an EMBL/GenBank/DDBJ whole genome shotgun (WGS) entry which is preliminary data.</text>
</comment>
<dbReference type="OrthoDB" id="2802742at2759"/>
<gene>
    <name evidence="2" type="ORF">GSI_10714</name>
</gene>
<dbReference type="Proteomes" id="UP000230002">
    <property type="component" value="Unassembled WGS sequence"/>
</dbReference>
<keyword evidence="3" id="KW-1185">Reference proteome</keyword>
<sequence length="297" mass="31967">MNAKLAATPAISIMEAPSAPATARPSLSVRCPTFPLEKAALTELAMTIAEEIATLSLSHSPMGIDVPLQHTGLNTHSLALLQSWLKSAYDYDVRMSRLMEDDTTAEALAADILASPRTRKARTLPVPIKQVGSGSFASRRSRKPPRAPISVDVTTGPDEIPITSAATRQYVADIGMVPFDSWSNRKSGLMYGLLAMGLVGTPLTPTPSPNTHSVKSPAVPASFSSSMRLRPIAPLDDPRAVMPMRTPIFTSFLDSVRMPGVDYVQSPWTPDHHYGSMNGMFAELRFPQTPLPMGTSV</sequence>